<dbReference type="Proteomes" id="UP001459204">
    <property type="component" value="Unassembled WGS sequence"/>
</dbReference>
<evidence type="ECO:0000259" key="1">
    <source>
        <dbReference type="PROSITE" id="PS50405"/>
    </source>
</evidence>
<dbReference type="InterPro" id="IPR036249">
    <property type="entry name" value="Thioredoxin-like_sf"/>
</dbReference>
<reference evidence="2 3" key="1">
    <citation type="submission" date="2024-04" db="EMBL/GenBank/DDBJ databases">
        <title>Draft genome sequence of Pseudoxanthomonas putridarboris WD12.</title>
        <authorList>
            <person name="Oh J."/>
        </authorList>
    </citation>
    <scope>NUCLEOTIDE SEQUENCE [LARGE SCALE GENOMIC DNA]</scope>
    <source>
        <strain evidence="2 3">WD12</strain>
    </source>
</reference>
<dbReference type="InterPro" id="IPR004045">
    <property type="entry name" value="Glutathione_S-Trfase_N"/>
</dbReference>
<comment type="caution">
    <text evidence="2">The sequence shown here is derived from an EMBL/GenBank/DDBJ whole genome shotgun (WGS) entry which is preliminary data.</text>
</comment>
<dbReference type="PANTHER" id="PTHR44051:SF8">
    <property type="entry name" value="GLUTATHIONE S-TRANSFERASE GSTA"/>
    <property type="match status" value="1"/>
</dbReference>
<evidence type="ECO:0000313" key="3">
    <source>
        <dbReference type="Proteomes" id="UP001459204"/>
    </source>
</evidence>
<proteinExistence type="predicted"/>
<protein>
    <submittedName>
        <fullName evidence="2">Glutathione S-transferase family protein</fullName>
    </submittedName>
</protein>
<dbReference type="SFLD" id="SFLDG00358">
    <property type="entry name" value="Main_(cytGST)"/>
    <property type="match status" value="1"/>
</dbReference>
<evidence type="ECO:0000313" key="2">
    <source>
        <dbReference type="EMBL" id="MEL1265454.1"/>
    </source>
</evidence>
<dbReference type="InterPro" id="IPR036282">
    <property type="entry name" value="Glutathione-S-Trfase_C_sf"/>
</dbReference>
<dbReference type="Pfam" id="PF00043">
    <property type="entry name" value="GST_C"/>
    <property type="match status" value="1"/>
</dbReference>
<dbReference type="RefSeq" id="WP_341726620.1">
    <property type="nucleotide sequence ID" value="NZ_JBBWWT010000006.1"/>
</dbReference>
<dbReference type="Pfam" id="PF13417">
    <property type="entry name" value="GST_N_3"/>
    <property type="match status" value="1"/>
</dbReference>
<dbReference type="PROSITE" id="PS50405">
    <property type="entry name" value="GST_CTER"/>
    <property type="match status" value="1"/>
</dbReference>
<dbReference type="CDD" id="cd00570">
    <property type="entry name" value="GST_N_family"/>
    <property type="match status" value="1"/>
</dbReference>
<keyword evidence="3" id="KW-1185">Reference proteome</keyword>
<sequence length="207" mass="23504">MQTKAIGTLYYSHNLNPRVAVAAARHLGAPVKFVRADPMGKDQQAFRAINPNTLVPVLVEETRTLWETDAIVMRLSALMDDAFWPPDRTEEVMQWVSWSAHHFTKAGGTFYFENIIVPRYFDRPADWKALEEAHEDLQRFGAVLDDHLAGRTWLVGEALTYADFRVASALPFAAEARLPLDGFRNIQAWYARIDAIDAWRDPFNGLG</sequence>
<dbReference type="SUPFAM" id="SSF52833">
    <property type="entry name" value="Thioredoxin-like"/>
    <property type="match status" value="1"/>
</dbReference>
<dbReference type="EMBL" id="JBBWWT010000006">
    <property type="protein sequence ID" value="MEL1265454.1"/>
    <property type="molecule type" value="Genomic_DNA"/>
</dbReference>
<dbReference type="InterPro" id="IPR004046">
    <property type="entry name" value="GST_C"/>
</dbReference>
<dbReference type="Gene3D" id="1.20.1050.10">
    <property type="match status" value="1"/>
</dbReference>
<name>A0ABU9J2I2_9GAMM</name>
<dbReference type="Gene3D" id="3.40.30.10">
    <property type="entry name" value="Glutaredoxin"/>
    <property type="match status" value="1"/>
</dbReference>
<dbReference type="SFLD" id="SFLDS00019">
    <property type="entry name" value="Glutathione_Transferase_(cytos"/>
    <property type="match status" value="1"/>
</dbReference>
<dbReference type="PANTHER" id="PTHR44051">
    <property type="entry name" value="GLUTATHIONE S-TRANSFERASE-RELATED"/>
    <property type="match status" value="1"/>
</dbReference>
<organism evidence="2 3">
    <name type="scientific">Pseudoxanthomonas putridarboris</name>
    <dbReference type="NCBI Taxonomy" id="752605"/>
    <lineage>
        <taxon>Bacteria</taxon>
        <taxon>Pseudomonadati</taxon>
        <taxon>Pseudomonadota</taxon>
        <taxon>Gammaproteobacteria</taxon>
        <taxon>Lysobacterales</taxon>
        <taxon>Lysobacteraceae</taxon>
        <taxon>Pseudoxanthomonas</taxon>
    </lineage>
</organism>
<dbReference type="InterPro" id="IPR040079">
    <property type="entry name" value="Glutathione_S-Trfase"/>
</dbReference>
<dbReference type="InterPro" id="IPR010987">
    <property type="entry name" value="Glutathione-S-Trfase_C-like"/>
</dbReference>
<feature type="domain" description="GST C-terminal" evidence="1">
    <location>
        <begin position="85"/>
        <end position="207"/>
    </location>
</feature>
<accession>A0ABU9J2I2</accession>
<gene>
    <name evidence="2" type="ORF">AAD027_13910</name>
</gene>
<dbReference type="SUPFAM" id="SSF47616">
    <property type="entry name" value="GST C-terminal domain-like"/>
    <property type="match status" value="1"/>
</dbReference>